<accession>A0A4Y6Q2X0</accession>
<dbReference type="AlphaFoldDB" id="A0A4Y6Q2X0"/>
<evidence type="ECO:0000256" key="1">
    <source>
        <dbReference type="ARBA" id="ARBA00022737"/>
    </source>
</evidence>
<evidence type="ECO:0000313" key="4">
    <source>
        <dbReference type="Proteomes" id="UP000315995"/>
    </source>
</evidence>
<keyword evidence="4" id="KW-1185">Reference proteome</keyword>
<name>A0A4Y6Q2X0_PERCE</name>
<keyword evidence="3" id="KW-0808">Transferase</keyword>
<feature type="domain" description="Rhodanese" evidence="2">
    <location>
        <begin position="28"/>
        <end position="139"/>
    </location>
</feature>
<reference evidence="3 4" key="1">
    <citation type="submission" date="2019-06" db="EMBL/GenBank/DDBJ databases">
        <title>Persicimonas caeni gen. nov., sp. nov., a predatory bacterium isolated from solar saltern.</title>
        <authorList>
            <person name="Wang S."/>
        </authorList>
    </citation>
    <scope>NUCLEOTIDE SEQUENCE [LARGE SCALE GENOMIC DNA]</scope>
    <source>
        <strain evidence="3 4">YN101</strain>
    </source>
</reference>
<keyword evidence="1" id="KW-0677">Repeat</keyword>
<dbReference type="SMART" id="SM00450">
    <property type="entry name" value="RHOD"/>
    <property type="match status" value="2"/>
</dbReference>
<dbReference type="CDD" id="cd01449">
    <property type="entry name" value="TST_Repeat_2"/>
    <property type="match status" value="1"/>
</dbReference>
<accession>A0A5B8YHS8</accession>
<sequence length="284" mass="31287">MSSFAAAPVYAGQSDWVVSAKEAKKLIEADKATVLDTRGKMSWIAGHVPRSAPVKWQDFSRTKAPYKGELLRDDAKLTQKLQELGVSKGRAVLVVGKPPKNWGEDGRIVWMLRTLGHSNAALVEGGYSALKKAGVDTTLSQAKAPKGDFVVKRTGKYDIDRDTLRKKYKSKDYVLVDTREPREYRGKTPYGESRGGHVPGAKHLHYTDLMDSKGRLLPKAKLEKKLAAKGISPDKEVVAYCTGGVRSAWLVAVLADLGYANVMNYAGSMWEWSAGDEKTYPLEK</sequence>
<dbReference type="OrthoDB" id="9781034at2"/>
<dbReference type="PANTHER" id="PTHR43855:SF1">
    <property type="entry name" value="THIOSULFATE SULFURTRANSFERASE"/>
    <property type="match status" value="1"/>
</dbReference>
<dbReference type="InterPro" id="IPR036873">
    <property type="entry name" value="Rhodanese-like_dom_sf"/>
</dbReference>
<feature type="domain" description="Rhodanese" evidence="2">
    <location>
        <begin position="169"/>
        <end position="280"/>
    </location>
</feature>
<organism evidence="3 4">
    <name type="scientific">Persicimonas caeni</name>
    <dbReference type="NCBI Taxonomy" id="2292766"/>
    <lineage>
        <taxon>Bacteria</taxon>
        <taxon>Deltaproteobacteria</taxon>
        <taxon>Bradymonadales</taxon>
        <taxon>Bradymonadaceae</taxon>
        <taxon>Persicimonas</taxon>
    </lineage>
</organism>
<dbReference type="InterPro" id="IPR051126">
    <property type="entry name" value="Thiosulfate_sulfurtransferase"/>
</dbReference>
<evidence type="ECO:0000259" key="2">
    <source>
        <dbReference type="PROSITE" id="PS50206"/>
    </source>
</evidence>
<dbReference type="EMBL" id="CP041186">
    <property type="protein sequence ID" value="QDG54941.1"/>
    <property type="molecule type" value="Genomic_DNA"/>
</dbReference>
<dbReference type="PANTHER" id="PTHR43855">
    <property type="entry name" value="THIOSULFATE SULFURTRANSFERASE"/>
    <property type="match status" value="1"/>
</dbReference>
<dbReference type="InterPro" id="IPR001763">
    <property type="entry name" value="Rhodanese-like_dom"/>
</dbReference>
<protein>
    <submittedName>
        <fullName evidence="3">Sulfurtransferase</fullName>
    </submittedName>
</protein>
<dbReference type="Gene3D" id="3.40.250.10">
    <property type="entry name" value="Rhodanese-like domain"/>
    <property type="match status" value="2"/>
</dbReference>
<evidence type="ECO:0000313" key="3">
    <source>
        <dbReference type="EMBL" id="QDG54941.1"/>
    </source>
</evidence>
<dbReference type="Proteomes" id="UP000315995">
    <property type="component" value="Chromosome"/>
</dbReference>
<dbReference type="PROSITE" id="PS50206">
    <property type="entry name" value="RHODANESE_3"/>
    <property type="match status" value="2"/>
</dbReference>
<gene>
    <name evidence="3" type="ORF">FIV42_22215</name>
</gene>
<dbReference type="GO" id="GO:0016740">
    <property type="term" value="F:transferase activity"/>
    <property type="evidence" value="ECO:0007669"/>
    <property type="project" value="UniProtKB-KW"/>
</dbReference>
<dbReference type="Pfam" id="PF00581">
    <property type="entry name" value="Rhodanese"/>
    <property type="match status" value="2"/>
</dbReference>
<proteinExistence type="predicted"/>
<dbReference type="SUPFAM" id="SSF52821">
    <property type="entry name" value="Rhodanese/Cell cycle control phosphatase"/>
    <property type="match status" value="2"/>
</dbReference>